<protein>
    <submittedName>
        <fullName evidence="3">Xanthine dehydrogenase</fullName>
        <ecNumber evidence="3">1.17.1.4</ecNumber>
    </submittedName>
</protein>
<keyword evidence="3" id="KW-0560">Oxidoreductase</keyword>
<dbReference type="Gene3D" id="3.90.1170.50">
    <property type="entry name" value="Aldehyde oxidase/xanthine dehydrogenase, a/b hammerhead"/>
    <property type="match status" value="1"/>
</dbReference>
<dbReference type="EC" id="1.17.1.4" evidence="3"/>
<dbReference type="EMBL" id="LAXD01000001">
    <property type="protein sequence ID" value="KWX02246.1"/>
    <property type="molecule type" value="Genomic_DNA"/>
</dbReference>
<dbReference type="InterPro" id="IPR000674">
    <property type="entry name" value="Ald_Oxase/Xan_DH_a/b"/>
</dbReference>
<dbReference type="GO" id="GO:0005506">
    <property type="term" value="F:iron ion binding"/>
    <property type="evidence" value="ECO:0007669"/>
    <property type="project" value="InterPro"/>
</dbReference>
<dbReference type="Proteomes" id="UP000070188">
    <property type="component" value="Unassembled WGS sequence"/>
</dbReference>
<evidence type="ECO:0000256" key="1">
    <source>
        <dbReference type="SAM" id="MobiDB-lite"/>
    </source>
</evidence>
<dbReference type="Pfam" id="PF01315">
    <property type="entry name" value="Ald_Xan_dh_C"/>
    <property type="match status" value="1"/>
</dbReference>
<evidence type="ECO:0000313" key="3">
    <source>
        <dbReference type="EMBL" id="KWX02246.1"/>
    </source>
</evidence>
<name>A0A132MWY2_9ACTN</name>
<organism evidence="3 4">
    <name type="scientific">Carbonactinospora thermoautotrophica</name>
    <dbReference type="NCBI Taxonomy" id="1469144"/>
    <lineage>
        <taxon>Bacteria</taxon>
        <taxon>Bacillati</taxon>
        <taxon>Actinomycetota</taxon>
        <taxon>Actinomycetes</taxon>
        <taxon>Kitasatosporales</taxon>
        <taxon>Carbonactinosporaceae</taxon>
        <taxon>Carbonactinospora</taxon>
    </lineage>
</organism>
<reference evidence="4" key="1">
    <citation type="submission" date="2015-04" db="EMBL/GenBank/DDBJ databases">
        <title>Physiological reanalysis, assessment of diazotrophy, and genome sequences of multiple isolates of Streptomyces thermoautotrophicus.</title>
        <authorList>
            <person name="MacKellar D.C."/>
            <person name="Lieber L."/>
            <person name="Norman J."/>
            <person name="Bolger A."/>
            <person name="Tobin C."/>
            <person name="Murray J.W."/>
            <person name="Chang R."/>
            <person name="Ford T."/>
            <person name="Nguyen P.Q."/>
            <person name="Woodward J."/>
            <person name="Permingeat H."/>
            <person name="Joshi N.S."/>
            <person name="Silver P.A."/>
            <person name="Usadel B."/>
            <person name="Rutherford A.W."/>
            <person name="Friesen M."/>
            <person name="Prell J."/>
        </authorList>
    </citation>
    <scope>NUCLEOTIDE SEQUENCE [LARGE SCALE GENOMIC DNA]</scope>
    <source>
        <strain evidence="4">H1</strain>
    </source>
</reference>
<feature type="region of interest" description="Disordered" evidence="1">
    <location>
        <begin position="1"/>
        <end position="22"/>
    </location>
</feature>
<sequence length="773" mass="81294">MPEYQPEAGAEPGRPPEAEQPAEEFGIGRNVLRPDGLGKARGSFVFASDIWADGLLWAEVLRSPYPSARIRSIDCSEALRVPGVHAVITQEDLPGHGYFGAELVDQPVFAHEVVRFYGEPVAAVAAEHPAAARRAAARIRVDYELLEPVTDPEKAFTAEPIHLDGNVIRHLEIRHGDPAAAGDVVVEGLYEVAMQDQAFLGPEGGLAIPGEDHVELYVASTWLHSDRDQVAQCLGLEPSQVRLTLAGVGGAFGQRGDVAMQVQLALLALKTGRPVKMIQSREDMFCGHPHRHPARMRYRHHATRDGKLVKVEAQILLDGGAYAATSASVLAQACCFAAGPYVVPNAHIDGYVVRTNNPPAGSMRGHGTVQVAFAYEAQMDKLAAALDMDPVDLRLRNALSTGDVLITGQVVNSPAPVRELLQACADAPMPQPIPKPPPAILPGGAGRTAELPTIRRGTGFAVGIVGLLGSEGYEDYATATVRLENDVALVTCAAAEVGQGFLTLATQIVQEILGVEQVELGPADTGSGSSGPSVGSRQTWVSGGAIEQAAKAVRRKLLAPIGERLGMSPELLRIRDGNIVSYDGIVRMTLAEAVAGRVIEETVTYRPAPTTPLDANGQGDAFAGFAFVAHRAVVDVDPELGLVRVVEVTTAQDVGKVLNPLQLTGQIEGGVVQGAGGAVLEELISARGQVLNPSFTDYLIPTAVDAPDVRIAALVEEAEPGAPFGAKGAGEPPIIGVGAAIAAAIRNATGLELPRMPIRPQDIALPLAGQRAQ</sequence>
<dbReference type="InterPro" id="IPR016208">
    <property type="entry name" value="Ald_Oxase/xanthine_DH-like"/>
</dbReference>
<dbReference type="OrthoDB" id="9758509at2"/>
<gene>
    <name evidence="3" type="ORF">LI90_3289</name>
</gene>
<dbReference type="SUPFAM" id="SSF56003">
    <property type="entry name" value="Molybdenum cofactor-binding domain"/>
    <property type="match status" value="1"/>
</dbReference>
<dbReference type="InterPro" id="IPR046867">
    <property type="entry name" value="AldOxase/xan_DH_MoCoBD2"/>
</dbReference>
<feature type="compositionally biased region" description="Low complexity" evidence="1">
    <location>
        <begin position="1"/>
        <end position="12"/>
    </location>
</feature>
<dbReference type="SUPFAM" id="SSF54665">
    <property type="entry name" value="CO dehydrogenase molybdoprotein N-domain-like"/>
    <property type="match status" value="1"/>
</dbReference>
<feature type="domain" description="Aldehyde oxidase/xanthine dehydrogenase a/b hammerhead" evidence="2">
    <location>
        <begin position="41"/>
        <end position="147"/>
    </location>
</feature>
<dbReference type="SMART" id="SM01008">
    <property type="entry name" value="Ald_Xan_dh_C"/>
    <property type="match status" value="1"/>
</dbReference>
<dbReference type="Gene3D" id="3.30.365.10">
    <property type="entry name" value="Aldehyde oxidase/xanthine dehydrogenase, molybdopterin binding domain"/>
    <property type="match status" value="4"/>
</dbReference>
<dbReference type="Pfam" id="PF20256">
    <property type="entry name" value="MoCoBD_2"/>
    <property type="match status" value="1"/>
</dbReference>
<comment type="caution">
    <text evidence="3">The sequence shown here is derived from an EMBL/GenBank/DDBJ whole genome shotgun (WGS) entry which is preliminary data.</text>
</comment>
<keyword evidence="4" id="KW-1185">Reference proteome</keyword>
<dbReference type="AlphaFoldDB" id="A0A132MWY2"/>
<dbReference type="PANTHER" id="PTHR11908">
    <property type="entry name" value="XANTHINE DEHYDROGENASE"/>
    <property type="match status" value="1"/>
</dbReference>
<accession>A0A132MWY2</accession>
<dbReference type="RefSeq" id="WP_066889147.1">
    <property type="nucleotide sequence ID" value="NZ_LAXD01000001.1"/>
</dbReference>
<dbReference type="GO" id="GO:0004854">
    <property type="term" value="F:xanthine dehydrogenase activity"/>
    <property type="evidence" value="ECO:0007669"/>
    <property type="project" value="UniProtKB-EC"/>
</dbReference>
<dbReference type="InterPro" id="IPR037165">
    <property type="entry name" value="AldOxase/xan_DH_Mopterin-bd_sf"/>
</dbReference>
<evidence type="ECO:0000313" key="4">
    <source>
        <dbReference type="Proteomes" id="UP000070188"/>
    </source>
</evidence>
<dbReference type="InterPro" id="IPR036856">
    <property type="entry name" value="Ald_Oxase/Xan_DH_a/b_sf"/>
</dbReference>
<dbReference type="Pfam" id="PF02738">
    <property type="entry name" value="MoCoBD_1"/>
    <property type="match status" value="1"/>
</dbReference>
<dbReference type="PATRIC" id="fig|1469144.10.peg.3538"/>
<dbReference type="PANTHER" id="PTHR11908:SF157">
    <property type="entry name" value="XANTHINE DEHYDROGENASE SUBUNIT D-RELATED"/>
    <property type="match status" value="1"/>
</dbReference>
<proteinExistence type="predicted"/>
<evidence type="ECO:0000259" key="2">
    <source>
        <dbReference type="SMART" id="SM01008"/>
    </source>
</evidence>
<dbReference type="STRING" id="1469144.LI90_3289"/>
<dbReference type="InterPro" id="IPR008274">
    <property type="entry name" value="AldOxase/xan_DH_MoCoBD1"/>
</dbReference>